<dbReference type="Gene3D" id="1.10.10.10">
    <property type="entry name" value="Winged helix-like DNA-binding domain superfamily/Winged helix DNA-binding domain"/>
    <property type="match status" value="1"/>
</dbReference>
<dbReference type="EMBL" id="JAGYPM010000004">
    <property type="protein sequence ID" value="MBS4192339.1"/>
    <property type="molecule type" value="Genomic_DNA"/>
</dbReference>
<dbReference type="InterPro" id="IPR036388">
    <property type="entry name" value="WH-like_DNA-bd_sf"/>
</dbReference>
<dbReference type="PANTHER" id="PTHR33215">
    <property type="entry name" value="PROTEIN DISTAL ANTENNA"/>
    <property type="match status" value="1"/>
</dbReference>
<dbReference type="Pfam" id="PF13551">
    <property type="entry name" value="HTH_29"/>
    <property type="match status" value="1"/>
</dbReference>
<accession>A0ABS5NX45</accession>
<dbReference type="EMBL" id="JAGYPM010000004">
    <property type="protein sequence ID" value="MBS4192400.1"/>
    <property type="molecule type" value="Genomic_DNA"/>
</dbReference>
<feature type="region of interest" description="Disordered" evidence="1">
    <location>
        <begin position="49"/>
        <end position="77"/>
    </location>
</feature>
<dbReference type="Proteomes" id="UP000681027">
    <property type="component" value="Unassembled WGS sequence"/>
</dbReference>
<evidence type="ECO:0000313" key="2">
    <source>
        <dbReference type="EMBL" id="MBS4190162.1"/>
    </source>
</evidence>
<feature type="compositionally biased region" description="Basic and acidic residues" evidence="1">
    <location>
        <begin position="49"/>
        <end position="58"/>
    </location>
</feature>
<keyword evidence="5" id="KW-1185">Reference proteome</keyword>
<dbReference type="EMBL" id="JAGYPM010000002">
    <property type="protein sequence ID" value="MBS4190162.1"/>
    <property type="molecule type" value="Genomic_DNA"/>
</dbReference>
<organism evidence="4 5">
    <name type="scientific">Cytobacillus citreus</name>
    <dbReference type="NCBI Taxonomy" id="2833586"/>
    <lineage>
        <taxon>Bacteria</taxon>
        <taxon>Bacillati</taxon>
        <taxon>Bacillota</taxon>
        <taxon>Bacilli</taxon>
        <taxon>Bacillales</taxon>
        <taxon>Bacillaceae</taxon>
        <taxon>Cytobacillus</taxon>
    </lineage>
</organism>
<comment type="caution">
    <text evidence="4">The sequence shown here is derived from an EMBL/GenBank/DDBJ whole genome shotgun (WGS) entry which is preliminary data.</text>
</comment>
<dbReference type="SUPFAM" id="SSF46689">
    <property type="entry name" value="Homeodomain-like"/>
    <property type="match status" value="1"/>
</dbReference>
<dbReference type="PANTHER" id="PTHR33215:SF13">
    <property type="entry name" value="PROTEIN DISTAL ANTENNA"/>
    <property type="match status" value="1"/>
</dbReference>
<evidence type="ECO:0000313" key="5">
    <source>
        <dbReference type="Proteomes" id="UP000681027"/>
    </source>
</evidence>
<name>A0ABS5NX45_9BACI</name>
<gene>
    <name evidence="2" type="ORF">KHA94_08085</name>
    <name evidence="3" type="ORF">KHA94_19455</name>
    <name evidence="4" type="ORF">KHA94_19780</name>
</gene>
<reference evidence="4 5" key="1">
    <citation type="submission" date="2021-05" db="EMBL/GenBank/DDBJ databases">
        <title>Novel Bacillus species.</title>
        <authorList>
            <person name="Liu G."/>
        </authorList>
    </citation>
    <scope>NUCLEOTIDE SEQUENCE [LARGE SCALE GENOMIC DNA]</scope>
    <source>
        <strain evidence="4 5">FJAT-49705</strain>
    </source>
</reference>
<dbReference type="InterPro" id="IPR051839">
    <property type="entry name" value="RD_transcriptional_regulator"/>
</dbReference>
<evidence type="ECO:0000313" key="3">
    <source>
        <dbReference type="EMBL" id="MBS4192339.1"/>
    </source>
</evidence>
<proteinExistence type="predicted"/>
<evidence type="ECO:0000313" key="4">
    <source>
        <dbReference type="EMBL" id="MBS4192400.1"/>
    </source>
</evidence>
<sequence length="100" mass="11621">MTRKHTSVETKLKAVLQIIDGEKSVIEAARGLNLHRDTVNRWVNAYKERGEKGLENPHSHSTPQSKNSNKKVKELEKKLKEKELENEILKKFQAFLKENE</sequence>
<protein>
    <submittedName>
        <fullName evidence="4">Helix-turn-helix domain-containing protein</fullName>
    </submittedName>
</protein>
<dbReference type="InterPro" id="IPR009057">
    <property type="entry name" value="Homeodomain-like_sf"/>
</dbReference>
<dbReference type="RefSeq" id="WP_213101633.1">
    <property type="nucleotide sequence ID" value="NZ_JAGYPM010000002.1"/>
</dbReference>
<evidence type="ECO:0000256" key="1">
    <source>
        <dbReference type="SAM" id="MobiDB-lite"/>
    </source>
</evidence>